<dbReference type="OrthoDB" id="9774747at2"/>
<proteinExistence type="predicted"/>
<evidence type="ECO:0000313" key="4">
    <source>
        <dbReference type="EMBL" id="OBV38829.1"/>
    </source>
</evidence>
<dbReference type="EMBL" id="LOCQ01000056">
    <property type="protein sequence ID" value="OBV38829.1"/>
    <property type="molecule type" value="Genomic_DNA"/>
</dbReference>
<feature type="modified residue" description="4-aspartylphosphate" evidence="2">
    <location>
        <position position="70"/>
    </location>
</feature>
<dbReference type="Gene3D" id="3.40.50.2300">
    <property type="match status" value="1"/>
</dbReference>
<evidence type="ECO:0000313" key="5">
    <source>
        <dbReference type="Proteomes" id="UP000092713"/>
    </source>
</evidence>
<gene>
    <name evidence="4" type="ORF">ASR47_1007145</name>
</gene>
<evidence type="ECO:0000256" key="2">
    <source>
        <dbReference type="PROSITE-ProRule" id="PRU00169"/>
    </source>
</evidence>
<reference evidence="4 5" key="1">
    <citation type="submission" date="2016-04" db="EMBL/GenBank/DDBJ databases">
        <title>Draft genome sequence of Janthinobacterium psychrotolerans sp. nov., isolated from freshwater sediments in Denmark.</title>
        <authorList>
            <person name="Gong X."/>
            <person name="Skrivergaard S."/>
            <person name="Korsgaard B.S."/>
            <person name="Schreiber L."/>
            <person name="Marshall I.P."/>
            <person name="Finster K."/>
            <person name="Schramm A."/>
        </authorList>
    </citation>
    <scope>NUCLEOTIDE SEQUENCE [LARGE SCALE GENOMIC DNA]</scope>
    <source>
        <strain evidence="4 5">S3-2</strain>
    </source>
</reference>
<evidence type="ECO:0000259" key="3">
    <source>
        <dbReference type="PROSITE" id="PS50110"/>
    </source>
</evidence>
<keyword evidence="5" id="KW-1185">Reference proteome</keyword>
<dbReference type="SMART" id="SM00448">
    <property type="entry name" value="REC"/>
    <property type="match status" value="1"/>
</dbReference>
<dbReference type="InterPro" id="IPR011006">
    <property type="entry name" value="CheY-like_superfamily"/>
</dbReference>
<dbReference type="CDD" id="cd17569">
    <property type="entry name" value="REC_HupR-like"/>
    <property type="match status" value="1"/>
</dbReference>
<comment type="caution">
    <text evidence="4">The sequence shown here is derived from an EMBL/GenBank/DDBJ whole genome shotgun (WGS) entry which is preliminary data.</text>
</comment>
<sequence>MIDASLPLPGRREPAQALPTILYVDDEANALKYFQRAMSPLANVLTAMSVEEGKRMLDDHAAHIAVLVSDQRMPGAYGNELLSYAWDRYPHIVRILTTAYSEMEHTVEAVNQGQIHRYIQKPWDIAALRMELKQALALAQLRNEHAQLLREKLMVRQRQAIANRIGCLYSLCASLAGPEQQLPVEAYLSAALTAGVTPPEPDWLLMDYADLVASEAFRSTAFGADVRRQLEALETAHPGRGVEQTIDLLLPVFGDAMRDTGGTVLFLDSRRLTEFLETPTGKPVSSIHAFWLASLLWLARRGWSLQVDAGELGLQGKVMQAEPALTPDHLAAWIEQF</sequence>
<feature type="domain" description="Response regulatory" evidence="3">
    <location>
        <begin position="20"/>
        <end position="136"/>
    </location>
</feature>
<dbReference type="PATRIC" id="fig|1747903.4.peg.2390"/>
<dbReference type="SUPFAM" id="SSF52172">
    <property type="entry name" value="CheY-like"/>
    <property type="match status" value="1"/>
</dbReference>
<dbReference type="STRING" id="1747903.ASR47_1007145"/>
<dbReference type="InterPro" id="IPR001789">
    <property type="entry name" value="Sig_transdc_resp-reg_receiver"/>
</dbReference>
<dbReference type="GO" id="GO:0000160">
    <property type="term" value="P:phosphorelay signal transduction system"/>
    <property type="evidence" value="ECO:0007669"/>
    <property type="project" value="InterPro"/>
</dbReference>
<accession>A0A1A7C1F0</accession>
<dbReference type="PROSITE" id="PS50110">
    <property type="entry name" value="RESPONSE_REGULATORY"/>
    <property type="match status" value="1"/>
</dbReference>
<dbReference type="PANTHER" id="PTHR44591">
    <property type="entry name" value="STRESS RESPONSE REGULATOR PROTEIN 1"/>
    <property type="match status" value="1"/>
</dbReference>
<dbReference type="AlphaFoldDB" id="A0A1A7C1F0"/>
<dbReference type="InterPro" id="IPR050595">
    <property type="entry name" value="Bact_response_regulator"/>
</dbReference>
<dbReference type="Proteomes" id="UP000092713">
    <property type="component" value="Unassembled WGS sequence"/>
</dbReference>
<dbReference type="RefSeq" id="WP_065308546.1">
    <property type="nucleotide sequence ID" value="NZ_LOCQ01000056.1"/>
</dbReference>
<dbReference type="Pfam" id="PF00072">
    <property type="entry name" value="Response_reg"/>
    <property type="match status" value="1"/>
</dbReference>
<protein>
    <submittedName>
        <fullName evidence="4">Response regulator receiver domain-containing protein</fullName>
    </submittedName>
</protein>
<keyword evidence="1 2" id="KW-0597">Phosphoprotein</keyword>
<organism evidence="4 5">
    <name type="scientific">Janthinobacterium psychrotolerans</name>
    <dbReference type="NCBI Taxonomy" id="1747903"/>
    <lineage>
        <taxon>Bacteria</taxon>
        <taxon>Pseudomonadati</taxon>
        <taxon>Pseudomonadota</taxon>
        <taxon>Betaproteobacteria</taxon>
        <taxon>Burkholderiales</taxon>
        <taxon>Oxalobacteraceae</taxon>
        <taxon>Janthinobacterium</taxon>
    </lineage>
</organism>
<evidence type="ECO:0000256" key="1">
    <source>
        <dbReference type="ARBA" id="ARBA00022553"/>
    </source>
</evidence>
<dbReference type="PANTHER" id="PTHR44591:SF19">
    <property type="entry name" value="TWO-COMPONENT RESPONSE REGULATOR-RELATED"/>
    <property type="match status" value="1"/>
</dbReference>
<name>A0A1A7C1F0_9BURK</name>